<dbReference type="InterPro" id="IPR052396">
    <property type="entry name" value="Meiotic_Drive_Suppr_Kinase"/>
</dbReference>
<evidence type="ECO:0000256" key="1">
    <source>
        <dbReference type="PROSITE-ProRule" id="PRU10141"/>
    </source>
</evidence>
<feature type="compositionally biased region" description="Pro residues" evidence="2">
    <location>
        <begin position="256"/>
        <end position="272"/>
    </location>
</feature>
<dbReference type="EMBL" id="HBFB01012324">
    <property type="protein sequence ID" value="CAD8675584.1"/>
    <property type="molecule type" value="Transcribed_RNA"/>
</dbReference>
<evidence type="ECO:0000259" key="3">
    <source>
        <dbReference type="PROSITE" id="PS50011"/>
    </source>
</evidence>
<dbReference type="AlphaFoldDB" id="A0A7S0REV0"/>
<protein>
    <recommendedName>
        <fullName evidence="3">Protein kinase domain-containing protein</fullName>
    </recommendedName>
</protein>
<reference evidence="4" key="1">
    <citation type="submission" date="2021-01" db="EMBL/GenBank/DDBJ databases">
        <authorList>
            <person name="Corre E."/>
            <person name="Pelletier E."/>
            <person name="Niang G."/>
            <person name="Scheremetjew M."/>
            <person name="Finn R."/>
            <person name="Kale V."/>
            <person name="Holt S."/>
            <person name="Cochrane G."/>
            <person name="Meng A."/>
            <person name="Brown T."/>
            <person name="Cohen L."/>
        </authorList>
    </citation>
    <scope>NUCLEOTIDE SEQUENCE</scope>
    <source>
        <strain evidence="4">SAG 11-49</strain>
    </source>
</reference>
<keyword evidence="1" id="KW-0547">Nucleotide-binding</keyword>
<organism evidence="4">
    <name type="scientific">Chlamydomonas leiostraca</name>
    <dbReference type="NCBI Taxonomy" id="1034604"/>
    <lineage>
        <taxon>Eukaryota</taxon>
        <taxon>Viridiplantae</taxon>
        <taxon>Chlorophyta</taxon>
        <taxon>core chlorophytes</taxon>
        <taxon>Chlorophyceae</taxon>
        <taxon>CS clade</taxon>
        <taxon>Chlamydomonadales</taxon>
        <taxon>Chlamydomonadaceae</taxon>
        <taxon>Chlamydomonas</taxon>
    </lineage>
</organism>
<feature type="binding site" evidence="1">
    <location>
        <position position="362"/>
    </location>
    <ligand>
        <name>ATP</name>
        <dbReference type="ChEBI" id="CHEBI:30616"/>
    </ligand>
</feature>
<dbReference type="Pfam" id="PF00069">
    <property type="entry name" value="Pkinase"/>
    <property type="match status" value="1"/>
</dbReference>
<dbReference type="Gene3D" id="1.10.510.10">
    <property type="entry name" value="Transferase(Phosphotransferase) domain 1"/>
    <property type="match status" value="1"/>
</dbReference>
<dbReference type="SMART" id="SM00220">
    <property type="entry name" value="S_TKc"/>
    <property type="match status" value="1"/>
</dbReference>
<dbReference type="InterPro" id="IPR017441">
    <property type="entry name" value="Protein_kinase_ATP_BS"/>
</dbReference>
<dbReference type="PROSITE" id="PS00107">
    <property type="entry name" value="PROTEIN_KINASE_ATP"/>
    <property type="match status" value="1"/>
</dbReference>
<evidence type="ECO:0000313" key="4">
    <source>
        <dbReference type="EMBL" id="CAD8675584.1"/>
    </source>
</evidence>
<accession>A0A7S0REV0</accession>
<dbReference type="GO" id="GO:0005524">
    <property type="term" value="F:ATP binding"/>
    <property type="evidence" value="ECO:0007669"/>
    <property type="project" value="UniProtKB-UniRule"/>
</dbReference>
<sequence>MPPAAQPAATVAPAGSVLGDCIPSINYKACTGVPSTPTYDTHPAAVRVWDVDDAILAQKVPACSIPKPTQLITTVWSSEVGVENHVSTVLFETLNQAIKVSEFRHTGAQWVLRPASKLLDRRTAAAASVSASGKPDGVLKVDGRVVACIETKRIEVLEPVGLNSLAKPWNDGVQQGQFNNSIAVISQVTGYASSGGLRVAAITTYRRTWVLQFNVAGRNTVEVSKAYAWDAQKPSALQALWHITVLALTQSGPASPWTPLPVPPGFPSPPTPARRTRSAAAGGSSGGSGDGSGPQGAPPRLPHGGLGAADTDSGGNGPTASTASLGADWGLREVEGAEFIGSGMTGDVVGGSVRGVRVAVKKADDPHLIAALQSEAEFLEQLGDLQPPVTPKLLRHDWTTCGNAYWLATELLEGHTLDLVAHPEDAALLPAASEGLARIHSAGVLHGDIRPENLLVVPGGPGAQPRVVWLDFGLACHCTDAAAHQFEQRQLQLMFTAPASTLRAGSTCAETTHSTSTSTMACATPLAHVGKGAVPVRVVQPALRPLGPPVGLHRACITPRGRPTHQRRVCVCPAPQYAGQAAMLKRHRMVL</sequence>
<proteinExistence type="predicted"/>
<gene>
    <name evidence="4" type="ORF">CLEI1391_LOCUS6970</name>
</gene>
<feature type="domain" description="Protein kinase" evidence="3">
    <location>
        <begin position="334"/>
        <end position="591"/>
    </location>
</feature>
<keyword evidence="1" id="KW-0067">ATP-binding</keyword>
<dbReference type="PANTHER" id="PTHR37171">
    <property type="entry name" value="SERINE/THREONINE-PROTEIN KINASE YRZF-RELATED"/>
    <property type="match status" value="1"/>
</dbReference>
<dbReference type="PANTHER" id="PTHR37171:SF1">
    <property type="entry name" value="SERINE_THREONINE-PROTEIN KINASE YRZF-RELATED"/>
    <property type="match status" value="1"/>
</dbReference>
<evidence type="ECO:0000256" key="2">
    <source>
        <dbReference type="SAM" id="MobiDB-lite"/>
    </source>
</evidence>
<dbReference type="InterPro" id="IPR008266">
    <property type="entry name" value="Tyr_kinase_AS"/>
</dbReference>
<dbReference type="PROSITE" id="PS50011">
    <property type="entry name" value="PROTEIN_KINASE_DOM"/>
    <property type="match status" value="1"/>
</dbReference>
<dbReference type="SUPFAM" id="SSF56112">
    <property type="entry name" value="Protein kinase-like (PK-like)"/>
    <property type="match status" value="1"/>
</dbReference>
<name>A0A7S0REV0_9CHLO</name>
<dbReference type="PROSITE" id="PS00109">
    <property type="entry name" value="PROTEIN_KINASE_TYR"/>
    <property type="match status" value="1"/>
</dbReference>
<feature type="region of interest" description="Disordered" evidence="2">
    <location>
        <begin position="256"/>
        <end position="327"/>
    </location>
</feature>
<dbReference type="InterPro" id="IPR000719">
    <property type="entry name" value="Prot_kinase_dom"/>
</dbReference>
<dbReference type="InterPro" id="IPR011009">
    <property type="entry name" value="Kinase-like_dom_sf"/>
</dbReference>
<dbReference type="GO" id="GO:0004672">
    <property type="term" value="F:protein kinase activity"/>
    <property type="evidence" value="ECO:0007669"/>
    <property type="project" value="InterPro"/>
</dbReference>
<feature type="compositionally biased region" description="Gly residues" evidence="2">
    <location>
        <begin position="283"/>
        <end position="294"/>
    </location>
</feature>